<evidence type="ECO:0000313" key="1">
    <source>
        <dbReference type="EMBL" id="TGO40658.1"/>
    </source>
</evidence>
<sequence>MTSRPCETTTVVYYDFCGENHIRSMFEIESASIANGAGTISDMYLSSERAGVFGVTDSIAAIKSGERRE</sequence>
<proteinExistence type="predicted"/>
<evidence type="ECO:0000313" key="2">
    <source>
        <dbReference type="Proteomes" id="UP000297814"/>
    </source>
</evidence>
<name>A0A4Z1GW55_9HELO</name>
<protein>
    <submittedName>
        <fullName evidence="1">Uncharacterized protein</fullName>
    </submittedName>
</protein>
<comment type="caution">
    <text evidence="1">The sequence shown here is derived from an EMBL/GenBank/DDBJ whole genome shotgun (WGS) entry which is preliminary data.</text>
</comment>
<dbReference type="Proteomes" id="UP000297814">
    <property type="component" value="Unassembled WGS sequence"/>
</dbReference>
<gene>
    <name evidence="1" type="ORF">BHYA_0033g00110</name>
</gene>
<dbReference type="AlphaFoldDB" id="A0A4Z1GW55"/>
<keyword evidence="2" id="KW-1185">Reference proteome</keyword>
<accession>A0A4Z1GW55</accession>
<dbReference type="EMBL" id="PQXK01000033">
    <property type="protein sequence ID" value="TGO40658.1"/>
    <property type="molecule type" value="Genomic_DNA"/>
</dbReference>
<reference evidence="1 2" key="1">
    <citation type="submission" date="2017-12" db="EMBL/GenBank/DDBJ databases">
        <title>Comparative genomics of Botrytis spp.</title>
        <authorList>
            <person name="Valero-Jimenez C.A."/>
            <person name="Tapia P."/>
            <person name="Veloso J."/>
            <person name="Silva-Moreno E."/>
            <person name="Staats M."/>
            <person name="Valdes J.H."/>
            <person name="Van Kan J.A.L."/>
        </authorList>
    </citation>
    <scope>NUCLEOTIDE SEQUENCE [LARGE SCALE GENOMIC DNA]</scope>
    <source>
        <strain evidence="1 2">Bh0001</strain>
    </source>
</reference>
<organism evidence="1 2">
    <name type="scientific">Botrytis hyacinthi</name>
    <dbReference type="NCBI Taxonomy" id="278943"/>
    <lineage>
        <taxon>Eukaryota</taxon>
        <taxon>Fungi</taxon>
        <taxon>Dikarya</taxon>
        <taxon>Ascomycota</taxon>
        <taxon>Pezizomycotina</taxon>
        <taxon>Leotiomycetes</taxon>
        <taxon>Helotiales</taxon>
        <taxon>Sclerotiniaceae</taxon>
        <taxon>Botrytis</taxon>
    </lineage>
</organism>